<dbReference type="PANTHER" id="PTHR43537:SF24">
    <property type="entry name" value="GLUCONATE OPERON TRANSCRIPTIONAL REPRESSOR"/>
    <property type="match status" value="1"/>
</dbReference>
<dbReference type="RefSeq" id="WP_091588076.1">
    <property type="nucleotide sequence ID" value="NZ_FNDU01000023.1"/>
</dbReference>
<evidence type="ECO:0000256" key="3">
    <source>
        <dbReference type="ARBA" id="ARBA00023163"/>
    </source>
</evidence>
<feature type="coiled-coil region" evidence="4">
    <location>
        <begin position="100"/>
        <end position="127"/>
    </location>
</feature>
<protein>
    <submittedName>
        <fullName evidence="6">DNA-binding transcriptional regulator, GntR family</fullName>
    </submittedName>
</protein>
<keyword evidence="2 6" id="KW-0238">DNA-binding</keyword>
<keyword evidence="4" id="KW-0175">Coiled coil</keyword>
<feature type="domain" description="HTH gntR-type" evidence="5">
    <location>
        <begin position="8"/>
        <end position="75"/>
    </location>
</feature>
<evidence type="ECO:0000256" key="4">
    <source>
        <dbReference type="SAM" id="Coils"/>
    </source>
</evidence>
<dbReference type="InterPro" id="IPR036390">
    <property type="entry name" value="WH_DNA-bd_sf"/>
</dbReference>
<dbReference type="Proteomes" id="UP000199017">
    <property type="component" value="Unassembled WGS sequence"/>
</dbReference>
<dbReference type="InterPro" id="IPR000485">
    <property type="entry name" value="AsnC-type_HTH_dom"/>
</dbReference>
<organism evidence="6 7">
    <name type="scientific">Alteribacillus bidgolensis</name>
    <dbReference type="NCBI Taxonomy" id="930129"/>
    <lineage>
        <taxon>Bacteria</taxon>
        <taxon>Bacillati</taxon>
        <taxon>Bacillota</taxon>
        <taxon>Bacilli</taxon>
        <taxon>Bacillales</taxon>
        <taxon>Bacillaceae</taxon>
        <taxon>Alteribacillus</taxon>
    </lineage>
</organism>
<dbReference type="EMBL" id="FNDU01000023">
    <property type="protein sequence ID" value="SDJ10300.1"/>
    <property type="molecule type" value="Genomic_DNA"/>
</dbReference>
<dbReference type="PROSITE" id="PS50949">
    <property type="entry name" value="HTH_GNTR"/>
    <property type="match status" value="1"/>
</dbReference>
<dbReference type="PANTHER" id="PTHR43537">
    <property type="entry name" value="TRANSCRIPTIONAL REGULATOR, GNTR FAMILY"/>
    <property type="match status" value="1"/>
</dbReference>
<dbReference type="OrthoDB" id="2592645at2"/>
<evidence type="ECO:0000256" key="1">
    <source>
        <dbReference type="ARBA" id="ARBA00023015"/>
    </source>
</evidence>
<dbReference type="InterPro" id="IPR008920">
    <property type="entry name" value="TF_FadR/GntR_C"/>
</dbReference>
<dbReference type="GO" id="GO:0003700">
    <property type="term" value="F:DNA-binding transcription factor activity"/>
    <property type="evidence" value="ECO:0007669"/>
    <property type="project" value="InterPro"/>
</dbReference>
<dbReference type="InterPro" id="IPR011711">
    <property type="entry name" value="GntR_C"/>
</dbReference>
<dbReference type="Pfam" id="PF00392">
    <property type="entry name" value="GntR"/>
    <property type="match status" value="1"/>
</dbReference>
<dbReference type="SUPFAM" id="SSF48008">
    <property type="entry name" value="GntR ligand-binding domain-like"/>
    <property type="match status" value="1"/>
</dbReference>
<dbReference type="PRINTS" id="PR00035">
    <property type="entry name" value="HTHGNTR"/>
</dbReference>
<dbReference type="SUPFAM" id="SSF46785">
    <property type="entry name" value="Winged helix' DNA-binding domain"/>
    <property type="match status" value="1"/>
</dbReference>
<dbReference type="Pfam" id="PF07729">
    <property type="entry name" value="FCD"/>
    <property type="match status" value="1"/>
</dbReference>
<dbReference type="AlphaFoldDB" id="A0A1G8R1L0"/>
<keyword evidence="1" id="KW-0805">Transcription regulation</keyword>
<keyword evidence="7" id="KW-1185">Reference proteome</keyword>
<dbReference type="SMART" id="SM00895">
    <property type="entry name" value="FCD"/>
    <property type="match status" value="1"/>
</dbReference>
<reference evidence="6 7" key="1">
    <citation type="submission" date="2016-10" db="EMBL/GenBank/DDBJ databases">
        <authorList>
            <person name="de Groot N.N."/>
        </authorList>
    </citation>
    <scope>NUCLEOTIDE SEQUENCE [LARGE SCALE GENOMIC DNA]</scope>
    <source>
        <strain evidence="7">P4B,CCM 7963,CECT 7998,DSM 25260,IBRC-M 10614,KCTC 13821</strain>
    </source>
</reference>
<gene>
    <name evidence="6" type="ORF">SAMN05216352_12340</name>
</gene>
<sequence>MKIAISTASITTQVTEEIRNAIVKGEYEPGKKLSESALSKHYGVSRTPVREALKQLEREGLVEISPRVGTRVTKPTEKELNELFTVKASLEGLAAGLLAKNQEVSKIDAIEEAVNQMEKAVETKDHDLFVKSNKYFHEVILEGADNSKLSYLLELLLNQMPYQRYVYLSIEVPNRLEQSFLEHKKVLTALRKGDPKEAEEMMRAHVEASGKQLKEGIAQKLIKG</sequence>
<dbReference type="GO" id="GO:0043565">
    <property type="term" value="F:sequence-specific DNA binding"/>
    <property type="evidence" value="ECO:0007669"/>
    <property type="project" value="InterPro"/>
</dbReference>
<dbReference type="Gene3D" id="1.20.120.530">
    <property type="entry name" value="GntR ligand-binding domain-like"/>
    <property type="match status" value="1"/>
</dbReference>
<dbReference type="SMART" id="SM00345">
    <property type="entry name" value="HTH_GNTR"/>
    <property type="match status" value="1"/>
</dbReference>
<dbReference type="PRINTS" id="PR00033">
    <property type="entry name" value="HTHASNC"/>
</dbReference>
<dbReference type="InterPro" id="IPR036388">
    <property type="entry name" value="WH-like_DNA-bd_sf"/>
</dbReference>
<dbReference type="InterPro" id="IPR000524">
    <property type="entry name" value="Tscrpt_reg_HTH_GntR"/>
</dbReference>
<accession>A0A1G8R1L0</accession>
<keyword evidence="3" id="KW-0804">Transcription</keyword>
<proteinExistence type="predicted"/>
<dbReference type="STRING" id="930129.SAMN05216352_12340"/>
<evidence type="ECO:0000256" key="2">
    <source>
        <dbReference type="ARBA" id="ARBA00023125"/>
    </source>
</evidence>
<evidence type="ECO:0000259" key="5">
    <source>
        <dbReference type="PROSITE" id="PS50949"/>
    </source>
</evidence>
<name>A0A1G8R1L0_9BACI</name>
<evidence type="ECO:0000313" key="6">
    <source>
        <dbReference type="EMBL" id="SDJ10300.1"/>
    </source>
</evidence>
<dbReference type="CDD" id="cd07377">
    <property type="entry name" value="WHTH_GntR"/>
    <property type="match status" value="1"/>
</dbReference>
<evidence type="ECO:0000313" key="7">
    <source>
        <dbReference type="Proteomes" id="UP000199017"/>
    </source>
</evidence>
<dbReference type="Gene3D" id="1.10.10.10">
    <property type="entry name" value="Winged helix-like DNA-binding domain superfamily/Winged helix DNA-binding domain"/>
    <property type="match status" value="1"/>
</dbReference>